<keyword evidence="2" id="KW-1185">Reference proteome</keyword>
<protein>
    <submittedName>
        <fullName evidence="1">Uncharacterized protein</fullName>
    </submittedName>
</protein>
<proteinExistence type="predicted"/>
<comment type="caution">
    <text evidence="1">The sequence shown here is derived from an EMBL/GenBank/DDBJ whole genome shotgun (WGS) entry which is preliminary data.</text>
</comment>
<evidence type="ECO:0000313" key="1">
    <source>
        <dbReference type="EMBL" id="GFS44387.1"/>
    </source>
</evidence>
<dbReference type="AlphaFoldDB" id="A0A8X6III0"/>
<sequence length="113" mass="12951">MKSYLIIRRNQPEHNATENRTALSQTQFPCFWLTWQSLCFLLRFYMGADLKVELAPLTCLCREGSYAGVGESGSINGEIGFSREEMRKFGAEIEWAAENWVIQHPSNTLIVVF</sequence>
<dbReference type="Proteomes" id="UP000887013">
    <property type="component" value="Unassembled WGS sequence"/>
</dbReference>
<reference evidence="1" key="1">
    <citation type="submission" date="2020-08" db="EMBL/GenBank/DDBJ databases">
        <title>Multicomponent nature underlies the extraordinary mechanical properties of spider dragline silk.</title>
        <authorList>
            <person name="Kono N."/>
            <person name="Nakamura H."/>
            <person name="Mori M."/>
            <person name="Yoshida Y."/>
            <person name="Ohtoshi R."/>
            <person name="Malay A.D."/>
            <person name="Moran D.A.P."/>
            <person name="Tomita M."/>
            <person name="Numata K."/>
            <person name="Arakawa K."/>
        </authorList>
    </citation>
    <scope>NUCLEOTIDE SEQUENCE</scope>
</reference>
<organism evidence="1 2">
    <name type="scientific">Nephila pilipes</name>
    <name type="common">Giant wood spider</name>
    <name type="synonym">Nephila maculata</name>
    <dbReference type="NCBI Taxonomy" id="299642"/>
    <lineage>
        <taxon>Eukaryota</taxon>
        <taxon>Metazoa</taxon>
        <taxon>Ecdysozoa</taxon>
        <taxon>Arthropoda</taxon>
        <taxon>Chelicerata</taxon>
        <taxon>Arachnida</taxon>
        <taxon>Araneae</taxon>
        <taxon>Araneomorphae</taxon>
        <taxon>Entelegynae</taxon>
        <taxon>Araneoidea</taxon>
        <taxon>Nephilidae</taxon>
        <taxon>Nephila</taxon>
    </lineage>
</organism>
<gene>
    <name evidence="1" type="ORF">NPIL_386551</name>
</gene>
<accession>A0A8X6III0</accession>
<name>A0A8X6III0_NEPPI</name>
<evidence type="ECO:0000313" key="2">
    <source>
        <dbReference type="Proteomes" id="UP000887013"/>
    </source>
</evidence>
<dbReference type="EMBL" id="BMAW01044406">
    <property type="protein sequence ID" value="GFS44387.1"/>
    <property type="molecule type" value="Genomic_DNA"/>
</dbReference>